<dbReference type="Gene3D" id="1.20.1070.10">
    <property type="entry name" value="Rhodopsin 7-helix transmembrane proteins"/>
    <property type="match status" value="1"/>
</dbReference>
<evidence type="ECO:0000256" key="3">
    <source>
        <dbReference type="ARBA" id="ARBA00022473"/>
    </source>
</evidence>
<keyword evidence="6 11" id="KW-0472">Membrane</keyword>
<dbReference type="GO" id="GO:0005929">
    <property type="term" value="C:cilium"/>
    <property type="evidence" value="ECO:0007669"/>
    <property type="project" value="TreeGrafter"/>
</dbReference>
<dbReference type="PROSITE" id="PS50261">
    <property type="entry name" value="G_PROTEIN_RECEP_F2_4"/>
    <property type="match status" value="1"/>
</dbReference>
<evidence type="ECO:0000256" key="9">
    <source>
        <dbReference type="PROSITE-ProRule" id="PRU00090"/>
    </source>
</evidence>
<name>A0A0B5CME5_OSCLO</name>
<feature type="transmembrane region" description="Helical" evidence="11">
    <location>
        <begin position="267"/>
        <end position="287"/>
    </location>
</feature>
<organism evidence="15">
    <name type="scientific">Oscarella lobularis</name>
    <name type="common">Bubble oscar sponge</name>
    <name type="synonym">Halisarca lobularis</name>
    <dbReference type="NCBI Taxonomy" id="121494"/>
    <lineage>
        <taxon>Eukaryota</taxon>
        <taxon>Metazoa</taxon>
        <taxon>Porifera</taxon>
        <taxon>Homoscleromorpha</taxon>
        <taxon>Homosclerophorida</taxon>
        <taxon>Oscarellidae</taxon>
        <taxon>Oscarella</taxon>
    </lineage>
</organism>
<feature type="signal peptide" evidence="12">
    <location>
        <begin position="1"/>
        <end position="22"/>
    </location>
</feature>
<keyword evidence="5 11" id="KW-1133">Transmembrane helix</keyword>
<keyword evidence="8" id="KW-0675">Receptor</keyword>
<feature type="transmembrane region" description="Helical" evidence="11">
    <location>
        <begin position="234"/>
        <end position="255"/>
    </location>
</feature>
<dbReference type="EMBL" id="KM365030">
    <property type="protein sequence ID" value="AJE25505.1"/>
    <property type="molecule type" value="mRNA"/>
</dbReference>
<keyword evidence="4 11" id="KW-0812">Transmembrane</keyword>
<dbReference type="GO" id="GO:0007389">
    <property type="term" value="P:pattern specification process"/>
    <property type="evidence" value="ECO:0007669"/>
    <property type="project" value="TreeGrafter"/>
</dbReference>
<dbReference type="InterPro" id="IPR017981">
    <property type="entry name" value="GPCR_2-like_7TM"/>
</dbReference>
<reference evidence="15" key="1">
    <citation type="journal article" date="2015" name="Evol. Dev.">
        <title>Insights into Frizzled evolution and new perspectives.</title>
        <authorList>
            <person name="Schenkelaars Q."/>
            <person name="Fierro-Constain L."/>
            <person name="Renard E."/>
            <person name="Hill A.L."/>
            <person name="Borchiellini C."/>
        </authorList>
    </citation>
    <scope>NUCLEOTIDE SEQUENCE</scope>
</reference>
<evidence type="ECO:0000256" key="6">
    <source>
        <dbReference type="ARBA" id="ARBA00023136"/>
    </source>
</evidence>
<comment type="subcellular location">
    <subcellularLocation>
        <location evidence="1">Membrane</location>
        <topology evidence="1">Multi-pass membrane protein</topology>
    </subcellularLocation>
</comment>
<evidence type="ECO:0000259" key="13">
    <source>
        <dbReference type="PROSITE" id="PS50038"/>
    </source>
</evidence>
<keyword evidence="3" id="KW-0217">Developmental protein</keyword>
<keyword evidence="12" id="KW-0732">Signal</keyword>
<feature type="compositionally biased region" description="Basic and acidic residues" evidence="10">
    <location>
        <begin position="435"/>
        <end position="451"/>
    </location>
</feature>
<feature type="compositionally biased region" description="Low complexity" evidence="10">
    <location>
        <begin position="165"/>
        <end position="185"/>
    </location>
</feature>
<dbReference type="SMART" id="SM00063">
    <property type="entry name" value="FRI"/>
    <property type="match status" value="1"/>
</dbReference>
<evidence type="ECO:0000256" key="2">
    <source>
        <dbReference type="ARBA" id="ARBA00008077"/>
    </source>
</evidence>
<dbReference type="PRINTS" id="PR00489">
    <property type="entry name" value="FRIZZLED"/>
</dbReference>
<evidence type="ECO:0000256" key="4">
    <source>
        <dbReference type="ARBA" id="ARBA00022692"/>
    </source>
</evidence>
<feature type="region of interest" description="Disordered" evidence="10">
    <location>
        <begin position="432"/>
        <end position="451"/>
    </location>
</feature>
<feature type="chain" id="PRO_5002099304" evidence="12">
    <location>
        <begin position="23"/>
        <end position="614"/>
    </location>
</feature>
<feature type="transmembrane region" description="Helical" evidence="11">
    <location>
        <begin position="530"/>
        <end position="554"/>
    </location>
</feature>
<dbReference type="SUPFAM" id="SSF63501">
    <property type="entry name" value="Frizzled cysteine-rich domain"/>
    <property type="match status" value="1"/>
</dbReference>
<comment type="similarity">
    <text evidence="2">Belongs to the G-protein coupled receptor Fz/Smo family.</text>
</comment>
<feature type="region of interest" description="Disordered" evidence="10">
    <location>
        <begin position="158"/>
        <end position="185"/>
    </location>
</feature>
<comment type="caution">
    <text evidence="9">Lacks conserved residue(s) required for the propagation of feature annotation.</text>
</comment>
<feature type="transmembrane region" description="Helical" evidence="11">
    <location>
        <begin position="402"/>
        <end position="429"/>
    </location>
</feature>
<dbReference type="Pfam" id="PF01534">
    <property type="entry name" value="Frizzled"/>
    <property type="match status" value="1"/>
</dbReference>
<dbReference type="InterPro" id="IPR036790">
    <property type="entry name" value="Frizzled_dom_sf"/>
</dbReference>
<feature type="transmembrane region" description="Helical" evidence="11">
    <location>
        <begin position="317"/>
        <end position="343"/>
    </location>
</feature>
<dbReference type="GO" id="GO:0007224">
    <property type="term" value="P:smoothened signaling pathway"/>
    <property type="evidence" value="ECO:0007669"/>
    <property type="project" value="TreeGrafter"/>
</dbReference>
<dbReference type="PROSITE" id="PS50038">
    <property type="entry name" value="FZ"/>
    <property type="match status" value="1"/>
</dbReference>
<dbReference type="AlphaFoldDB" id="A0A0B5CME5"/>
<feature type="disulfide bond" evidence="9">
    <location>
        <begin position="104"/>
        <end position="128"/>
    </location>
</feature>
<dbReference type="SMART" id="SM01330">
    <property type="entry name" value="Frizzled"/>
    <property type="match status" value="1"/>
</dbReference>
<evidence type="ECO:0000256" key="1">
    <source>
        <dbReference type="ARBA" id="ARBA00004141"/>
    </source>
</evidence>
<dbReference type="InterPro" id="IPR015526">
    <property type="entry name" value="Frizzled/SFRP"/>
</dbReference>
<evidence type="ECO:0000259" key="14">
    <source>
        <dbReference type="PROSITE" id="PS50261"/>
    </source>
</evidence>
<dbReference type="Gene3D" id="1.10.2000.10">
    <property type="entry name" value="Frizzled cysteine-rich domain"/>
    <property type="match status" value="1"/>
</dbReference>
<evidence type="ECO:0000256" key="5">
    <source>
        <dbReference type="ARBA" id="ARBA00022989"/>
    </source>
</evidence>
<sequence>MFTGIFLFAAAAILPLPAHTWSKGPSTYRCETVTEPRCRQFYNRTLFPNDLFHDTQAEAGKIFADYDPLINTNCSDSLLILLCSRYYPYCLDDNKTLPPCRELCECARKGCEPVVRRHQRPWPDDLDCEKFPNSTSGELCMHNFAPCDPTPTPTVALTTRSSNETSSTFRATTSSTAKATSSMPTMPTTTTIRSCKAPLFVSQRKMDAFAGIEYCKSSCNGPFSDEQLDSGSKWLVVLSVLCLVCVLFALPARCVEKRRFRGTEQAVFYLVACLMVVSVGFIVGASLRRQSVACEEVEANRTAARTSDRFKDSVPCIATFILTYYFSMAAGFWWMLLSLQWFLVTAMDWTEKDVSLGENFHHFYVWFTSLCLSVIVFAMSALDGDVLANVCSPGNQNETFLTGFVITPIMAILVTSLLLFASGIVQLVARKQKRQPKEKPPKSDSATKDTERKSVASAAATAAAVTVAAQPTKAKPSLPFLFAFNVINATSYIILASCYFYERAARLDAESQLNTLNCLEKKTCSKQSQIFSIALLKYAAVLLPGIAVPFWAWASKFRLVVRYYWAPKECTRAFQRPVVVVEQSSTSTYVVEENCRFATADIACTISSSSSSSL</sequence>
<evidence type="ECO:0000256" key="10">
    <source>
        <dbReference type="SAM" id="MobiDB-lite"/>
    </source>
</evidence>
<dbReference type="GO" id="GO:0005113">
    <property type="term" value="F:patched binding"/>
    <property type="evidence" value="ECO:0007669"/>
    <property type="project" value="TreeGrafter"/>
</dbReference>
<feature type="transmembrane region" description="Helical" evidence="11">
    <location>
        <begin position="363"/>
        <end position="382"/>
    </location>
</feature>
<dbReference type="Pfam" id="PF01392">
    <property type="entry name" value="Fz"/>
    <property type="match status" value="1"/>
</dbReference>
<proteinExistence type="evidence at transcript level"/>
<keyword evidence="7 9" id="KW-1015">Disulfide bond</keyword>
<dbReference type="GO" id="GO:0004888">
    <property type="term" value="F:transmembrane signaling receptor activity"/>
    <property type="evidence" value="ECO:0007669"/>
    <property type="project" value="InterPro"/>
</dbReference>
<protein>
    <submittedName>
        <fullName evidence="15">Frizzled A2</fullName>
    </submittedName>
</protein>
<dbReference type="PANTHER" id="PTHR11309">
    <property type="entry name" value="FRIZZLED"/>
    <property type="match status" value="1"/>
</dbReference>
<dbReference type="GO" id="GO:0005886">
    <property type="term" value="C:plasma membrane"/>
    <property type="evidence" value="ECO:0007669"/>
    <property type="project" value="TreeGrafter"/>
</dbReference>
<evidence type="ECO:0000256" key="8">
    <source>
        <dbReference type="ARBA" id="ARBA00023170"/>
    </source>
</evidence>
<evidence type="ECO:0000256" key="7">
    <source>
        <dbReference type="ARBA" id="ARBA00023157"/>
    </source>
</evidence>
<feature type="domain" description="G-protein coupled receptors family 2 profile 2" evidence="14">
    <location>
        <begin position="231"/>
        <end position="432"/>
    </location>
</feature>
<dbReference type="PANTHER" id="PTHR11309:SF35">
    <property type="entry name" value="PROTEIN SMOOTHENED"/>
    <property type="match status" value="1"/>
</dbReference>
<evidence type="ECO:0000256" key="12">
    <source>
        <dbReference type="SAM" id="SignalP"/>
    </source>
</evidence>
<evidence type="ECO:0000313" key="15">
    <source>
        <dbReference type="EMBL" id="AJE25505.1"/>
    </source>
</evidence>
<accession>A0A0B5CME5</accession>
<dbReference type="InterPro" id="IPR000539">
    <property type="entry name" value="Frizzled/Smoothened_7TM"/>
</dbReference>
<evidence type="ECO:0000256" key="11">
    <source>
        <dbReference type="SAM" id="Phobius"/>
    </source>
</evidence>
<feature type="domain" description="FZ" evidence="13">
    <location>
        <begin position="25"/>
        <end position="143"/>
    </location>
</feature>
<dbReference type="InterPro" id="IPR020067">
    <property type="entry name" value="Frizzled_dom"/>
</dbReference>